<dbReference type="InterPro" id="IPR010982">
    <property type="entry name" value="Lambda_DNA-bd_dom_sf"/>
</dbReference>
<gene>
    <name evidence="3" type="ORF">ACFFQ6_33420</name>
</gene>
<keyword evidence="4" id="KW-1185">Reference proteome</keyword>
<organism evidence="3 4">
    <name type="scientific">Rhodococcus baikonurensis</name>
    <dbReference type="NCBI Taxonomy" id="172041"/>
    <lineage>
        <taxon>Bacteria</taxon>
        <taxon>Bacillati</taxon>
        <taxon>Actinomycetota</taxon>
        <taxon>Actinomycetes</taxon>
        <taxon>Mycobacteriales</taxon>
        <taxon>Nocardiaceae</taxon>
        <taxon>Rhodococcus</taxon>
        <taxon>Rhodococcus erythropolis group</taxon>
    </lineage>
</organism>
<dbReference type="PROSITE" id="PS50943">
    <property type="entry name" value="HTH_CROC1"/>
    <property type="match status" value="2"/>
</dbReference>
<feature type="domain" description="HTH cro/C1-type" evidence="2">
    <location>
        <begin position="81"/>
        <end position="138"/>
    </location>
</feature>
<evidence type="ECO:0000256" key="1">
    <source>
        <dbReference type="ARBA" id="ARBA00023125"/>
    </source>
</evidence>
<accession>A0ABV5XQ69</accession>
<dbReference type="RefSeq" id="WP_003944268.1">
    <property type="nucleotide sequence ID" value="NZ_JBEUOO010000037.1"/>
</dbReference>
<reference evidence="3 4" key="1">
    <citation type="submission" date="2024-09" db="EMBL/GenBank/DDBJ databases">
        <authorList>
            <person name="Sun Q."/>
            <person name="Mori K."/>
        </authorList>
    </citation>
    <scope>NUCLEOTIDE SEQUENCE [LARGE SCALE GENOMIC DNA]</scope>
    <source>
        <strain evidence="3 4">JCM 11411</strain>
    </source>
</reference>
<evidence type="ECO:0000259" key="2">
    <source>
        <dbReference type="PROSITE" id="PS50943"/>
    </source>
</evidence>
<proteinExistence type="predicted"/>
<evidence type="ECO:0000313" key="4">
    <source>
        <dbReference type="Proteomes" id="UP001589587"/>
    </source>
</evidence>
<dbReference type="InterPro" id="IPR001387">
    <property type="entry name" value="Cro/C1-type_HTH"/>
</dbReference>
<dbReference type="EMBL" id="JBHMAS010000090">
    <property type="protein sequence ID" value="MFB9784605.1"/>
    <property type="molecule type" value="Genomic_DNA"/>
</dbReference>
<sequence>MTTVTRRILKGFDPAALIRARTLRKLTRSDLARIASVSLSALGNWEAGRGTPQVDTLARVAAALEVPMETLIPIPEKDRTLADLRNIAGITQPQLGKATGISTTAIGALERAEVRLAALEPTRIDALIQSLNTTRAGFERAYANAKNRPPGTPA</sequence>
<dbReference type="SUPFAM" id="SSF47413">
    <property type="entry name" value="lambda repressor-like DNA-binding domains"/>
    <property type="match status" value="2"/>
</dbReference>
<dbReference type="InterPro" id="IPR050807">
    <property type="entry name" value="TransReg_Diox_bact_type"/>
</dbReference>
<dbReference type="Proteomes" id="UP001589587">
    <property type="component" value="Unassembled WGS sequence"/>
</dbReference>
<dbReference type="PANTHER" id="PTHR46797:SF1">
    <property type="entry name" value="METHYLPHOSPHONATE SYNTHASE"/>
    <property type="match status" value="1"/>
</dbReference>
<dbReference type="GeneID" id="93806430"/>
<dbReference type="Gene3D" id="1.10.260.40">
    <property type="entry name" value="lambda repressor-like DNA-binding domains"/>
    <property type="match status" value="2"/>
</dbReference>
<comment type="caution">
    <text evidence="3">The sequence shown here is derived from an EMBL/GenBank/DDBJ whole genome shotgun (WGS) entry which is preliminary data.</text>
</comment>
<dbReference type="CDD" id="cd00093">
    <property type="entry name" value="HTH_XRE"/>
    <property type="match status" value="2"/>
</dbReference>
<dbReference type="PANTHER" id="PTHR46797">
    <property type="entry name" value="HTH-TYPE TRANSCRIPTIONAL REGULATOR"/>
    <property type="match status" value="1"/>
</dbReference>
<dbReference type="Pfam" id="PF01381">
    <property type="entry name" value="HTH_3"/>
    <property type="match status" value="1"/>
</dbReference>
<protein>
    <submittedName>
        <fullName evidence="3">Helix-turn-helix domain-containing protein</fullName>
    </submittedName>
</protein>
<keyword evidence="1" id="KW-0238">DNA-binding</keyword>
<feature type="domain" description="HTH cro/C1-type" evidence="2">
    <location>
        <begin position="17"/>
        <end position="71"/>
    </location>
</feature>
<dbReference type="SMART" id="SM00530">
    <property type="entry name" value="HTH_XRE"/>
    <property type="match status" value="2"/>
</dbReference>
<evidence type="ECO:0000313" key="3">
    <source>
        <dbReference type="EMBL" id="MFB9784605.1"/>
    </source>
</evidence>
<name>A0ABV5XQ69_9NOCA</name>